<evidence type="ECO:0000313" key="2">
    <source>
        <dbReference type="EMBL" id="VAW39760.1"/>
    </source>
</evidence>
<proteinExistence type="predicted"/>
<keyword evidence="1" id="KW-1133">Transmembrane helix</keyword>
<organism evidence="2">
    <name type="scientific">hydrothermal vent metagenome</name>
    <dbReference type="NCBI Taxonomy" id="652676"/>
    <lineage>
        <taxon>unclassified sequences</taxon>
        <taxon>metagenomes</taxon>
        <taxon>ecological metagenomes</taxon>
    </lineage>
</organism>
<protein>
    <recommendedName>
        <fullName evidence="3">DUF4367 domain-containing protein</fullName>
    </recommendedName>
</protein>
<evidence type="ECO:0000256" key="1">
    <source>
        <dbReference type="SAM" id="Phobius"/>
    </source>
</evidence>
<accession>A0A3B0VGI3</accession>
<keyword evidence="1" id="KW-0812">Transmembrane</keyword>
<gene>
    <name evidence="2" type="ORF">MNBD_CHLOROFLEXI01-1024</name>
</gene>
<sequence>MRIKGIMNEQNKKIQEVMEQLSVLQPTAADAPRPTAQAYRQVQAKLSPERIGWLARLGQRFVAPQRRLATGVSLAVALLIITFSFPTVRTAASDLLSLFRVQKFAAISISPEQLAILQKVADQGIMPGELEIEQEPGALTAVNSLAEAATVTGITAVRTLPTLGEPSEIFIAEGGSAQLTINETNARSLLETANLDPNLLPEGIDGARIRVVTFNGVEQRWADGTTLLQSESPVVQYPDALDPAVLGKALLQFLGMTPLEAQQLARQIDWTSTLLLPIPSNAATFQEITVNGVSGIGLSSLDGQGNALVWQENGTLYLLAGSQTVTDLASLANGIE</sequence>
<evidence type="ECO:0008006" key="3">
    <source>
        <dbReference type="Google" id="ProtNLM"/>
    </source>
</evidence>
<dbReference type="AlphaFoldDB" id="A0A3B0VGI3"/>
<feature type="transmembrane region" description="Helical" evidence="1">
    <location>
        <begin position="68"/>
        <end position="88"/>
    </location>
</feature>
<name>A0A3B0VGI3_9ZZZZ</name>
<keyword evidence="1" id="KW-0472">Membrane</keyword>
<dbReference type="EMBL" id="UOEU01000764">
    <property type="protein sequence ID" value="VAW39760.1"/>
    <property type="molecule type" value="Genomic_DNA"/>
</dbReference>
<reference evidence="2" key="1">
    <citation type="submission" date="2018-06" db="EMBL/GenBank/DDBJ databases">
        <authorList>
            <person name="Zhirakovskaya E."/>
        </authorList>
    </citation>
    <scope>NUCLEOTIDE SEQUENCE</scope>
</reference>